<comment type="caution">
    <text evidence="3">The sequence shown here is derived from an EMBL/GenBank/DDBJ whole genome shotgun (WGS) entry which is preliminary data.</text>
</comment>
<name>A0A0V0SA00_9BILA</name>
<keyword evidence="1" id="KW-1133">Transmembrane helix</keyword>
<feature type="signal peptide" evidence="2">
    <location>
        <begin position="1"/>
        <end position="36"/>
    </location>
</feature>
<dbReference type="OrthoDB" id="5918940at2759"/>
<gene>
    <name evidence="3" type="ORF">T07_3923</name>
</gene>
<feature type="transmembrane region" description="Helical" evidence="1">
    <location>
        <begin position="250"/>
        <end position="269"/>
    </location>
</feature>
<evidence type="ECO:0000313" key="3">
    <source>
        <dbReference type="EMBL" id="KRX23547.1"/>
    </source>
</evidence>
<protein>
    <submittedName>
        <fullName evidence="3">Uncharacterized protein</fullName>
    </submittedName>
</protein>
<accession>A0A0V0SA00</accession>
<keyword evidence="2" id="KW-0732">Signal</keyword>
<proteinExistence type="predicted"/>
<keyword evidence="1" id="KW-0812">Transmembrane</keyword>
<keyword evidence="4" id="KW-1185">Reference proteome</keyword>
<reference evidence="3 4" key="1">
    <citation type="submission" date="2015-01" db="EMBL/GenBank/DDBJ databases">
        <title>Evolution of Trichinella species and genotypes.</title>
        <authorList>
            <person name="Korhonen P.K."/>
            <person name="Edoardo P."/>
            <person name="Giuseppe L.R."/>
            <person name="Gasser R.B."/>
        </authorList>
    </citation>
    <scope>NUCLEOTIDE SEQUENCE [LARGE SCALE GENOMIC DNA]</scope>
    <source>
        <strain evidence="3">ISS37</strain>
    </source>
</reference>
<dbReference type="AlphaFoldDB" id="A0A0V0SA00"/>
<dbReference type="STRING" id="6336.A0A0V0SA00"/>
<dbReference type="EMBL" id="JYDL01000023">
    <property type="protein sequence ID" value="KRX23547.1"/>
    <property type="molecule type" value="Genomic_DNA"/>
</dbReference>
<evidence type="ECO:0000256" key="2">
    <source>
        <dbReference type="SAM" id="SignalP"/>
    </source>
</evidence>
<dbReference type="Proteomes" id="UP000054630">
    <property type="component" value="Unassembled WGS sequence"/>
</dbReference>
<evidence type="ECO:0000256" key="1">
    <source>
        <dbReference type="SAM" id="Phobius"/>
    </source>
</evidence>
<feature type="chain" id="PRO_5006868635" evidence="2">
    <location>
        <begin position="37"/>
        <end position="307"/>
    </location>
</feature>
<keyword evidence="1" id="KW-0472">Membrane</keyword>
<evidence type="ECO:0000313" key="4">
    <source>
        <dbReference type="Proteomes" id="UP000054630"/>
    </source>
</evidence>
<sequence>MSSSLTCGQQLRTIDCSQLRLALTVLLLLLIKHGQALYCPHRIFHKTPGWELQNGCATVVKIQSYNKYDSFSANYLQTCQLYNNGLEYTFKDLGTVLPEQTKIKDRSHMMTIYLNYNITSQKYSNNNSIVEYSLEGTMDDGNVQRFFRKNDKWVSAKKKLIPNEWVSKIGHEKIKPPLCAVYVNKRIDFTECKFGEAFTHVVCIIPKIGKCKPENEEMRPNGCTECKENLLLPFCFEKREILRNANTVNYVTPIIIVSLIGFIFIFKCANDYYLKKKKTELAQFMESVTATTMTSVVSFTPGNKNEE</sequence>
<organism evidence="3 4">
    <name type="scientific">Trichinella nelsoni</name>
    <dbReference type="NCBI Taxonomy" id="6336"/>
    <lineage>
        <taxon>Eukaryota</taxon>
        <taxon>Metazoa</taxon>
        <taxon>Ecdysozoa</taxon>
        <taxon>Nematoda</taxon>
        <taxon>Enoplea</taxon>
        <taxon>Dorylaimia</taxon>
        <taxon>Trichinellida</taxon>
        <taxon>Trichinellidae</taxon>
        <taxon>Trichinella</taxon>
    </lineage>
</organism>